<feature type="region of interest" description="Disordered" evidence="1">
    <location>
        <begin position="1"/>
        <end position="29"/>
    </location>
</feature>
<accession>A0AAE1VAK0</accession>
<evidence type="ECO:0000313" key="3">
    <source>
        <dbReference type="Proteomes" id="UP001291623"/>
    </source>
</evidence>
<protein>
    <submittedName>
        <fullName evidence="2">Uncharacterized protein</fullName>
    </submittedName>
</protein>
<keyword evidence="3" id="KW-1185">Reference proteome</keyword>
<proteinExistence type="predicted"/>
<reference evidence="2" key="1">
    <citation type="submission" date="2023-12" db="EMBL/GenBank/DDBJ databases">
        <title>Genome assembly of Anisodus tanguticus.</title>
        <authorList>
            <person name="Wang Y.-J."/>
        </authorList>
    </citation>
    <scope>NUCLEOTIDE SEQUENCE</scope>
    <source>
        <strain evidence="2">KB-2021</strain>
        <tissue evidence="2">Leaf</tissue>
    </source>
</reference>
<name>A0AAE1VAK0_9SOLA</name>
<feature type="compositionally biased region" description="Polar residues" evidence="1">
    <location>
        <begin position="66"/>
        <end position="84"/>
    </location>
</feature>
<dbReference type="Proteomes" id="UP001291623">
    <property type="component" value="Unassembled WGS sequence"/>
</dbReference>
<comment type="caution">
    <text evidence="2">The sequence shown here is derived from an EMBL/GenBank/DDBJ whole genome shotgun (WGS) entry which is preliminary data.</text>
</comment>
<feature type="region of interest" description="Disordered" evidence="1">
    <location>
        <begin position="57"/>
        <end position="104"/>
    </location>
</feature>
<organism evidence="2 3">
    <name type="scientific">Anisodus tanguticus</name>
    <dbReference type="NCBI Taxonomy" id="243964"/>
    <lineage>
        <taxon>Eukaryota</taxon>
        <taxon>Viridiplantae</taxon>
        <taxon>Streptophyta</taxon>
        <taxon>Embryophyta</taxon>
        <taxon>Tracheophyta</taxon>
        <taxon>Spermatophyta</taxon>
        <taxon>Magnoliopsida</taxon>
        <taxon>eudicotyledons</taxon>
        <taxon>Gunneridae</taxon>
        <taxon>Pentapetalae</taxon>
        <taxon>asterids</taxon>
        <taxon>lamiids</taxon>
        <taxon>Solanales</taxon>
        <taxon>Solanaceae</taxon>
        <taxon>Solanoideae</taxon>
        <taxon>Hyoscyameae</taxon>
        <taxon>Anisodus</taxon>
    </lineage>
</organism>
<gene>
    <name evidence="2" type="ORF">RND71_028988</name>
</gene>
<evidence type="ECO:0000313" key="2">
    <source>
        <dbReference type="EMBL" id="KAK4353470.1"/>
    </source>
</evidence>
<sequence length="129" mass="14603">MEGLRGMFKGKGKGKGASSSHPIPRQDDLTDYTRIDKTVFFNDISLDDEIYSAIQPDINLEDNPDYTPTNLDDKSTSASQTETGTPHIPPSMRRGSTPTNLDDKPTRCRICKNIYKFKMGKVKVRWEVY</sequence>
<dbReference type="AlphaFoldDB" id="A0AAE1VAK0"/>
<dbReference type="EMBL" id="JAVYJV010000015">
    <property type="protein sequence ID" value="KAK4353470.1"/>
    <property type="molecule type" value="Genomic_DNA"/>
</dbReference>
<evidence type="ECO:0000256" key="1">
    <source>
        <dbReference type="SAM" id="MobiDB-lite"/>
    </source>
</evidence>